<sequence length="140" mass="15833">MLGWREWLALPALGVPRVKTKVDTGARSSALHASSIEDSGDGRVRFALRPRRGDETVYWCEAEVIDRRWVTDSGGHRELRPFIRTAVVLGDAQWDIEISLSARDSLRFRMLLGRTAIAGRYVVDPQASYLQRVRRIVEAA</sequence>
<accession>A0A969WC74</accession>
<name>A0A969WC74_9GAMM</name>
<dbReference type="EMBL" id="JAAVXB010000003">
    <property type="protein sequence ID" value="NKF22170.1"/>
    <property type="molecule type" value="Genomic_DNA"/>
</dbReference>
<comment type="caution">
    <text evidence="2">The sequence shown here is derived from an EMBL/GenBank/DDBJ whole genome shotgun (WGS) entry which is preliminary data.</text>
</comment>
<keyword evidence="3" id="KW-1185">Reference proteome</keyword>
<feature type="domain" description="Retropepsin-like aspartic endopeptidase" evidence="1">
    <location>
        <begin position="1"/>
        <end position="131"/>
    </location>
</feature>
<organism evidence="2 3">
    <name type="scientific">Solimonas marina</name>
    <dbReference type="NCBI Taxonomy" id="2714601"/>
    <lineage>
        <taxon>Bacteria</taxon>
        <taxon>Pseudomonadati</taxon>
        <taxon>Pseudomonadota</taxon>
        <taxon>Gammaproteobacteria</taxon>
        <taxon>Nevskiales</taxon>
        <taxon>Nevskiaceae</taxon>
        <taxon>Solimonas</taxon>
    </lineage>
</organism>
<keyword evidence="2" id="KW-0378">Hydrolase</keyword>
<dbReference type="PANTHER" id="PTHR38037:SF1">
    <property type="entry name" value="ATP-DEPENDENT ZINC PROTEASE DOMAIN-CONTAINING PROTEIN-RELATED"/>
    <property type="match status" value="1"/>
</dbReference>
<dbReference type="GO" id="GO:0008233">
    <property type="term" value="F:peptidase activity"/>
    <property type="evidence" value="ECO:0007669"/>
    <property type="project" value="UniProtKB-KW"/>
</dbReference>
<proteinExistence type="predicted"/>
<dbReference type="InterPro" id="IPR008503">
    <property type="entry name" value="Asp_endopeptidase"/>
</dbReference>
<dbReference type="AlphaFoldDB" id="A0A969WC74"/>
<dbReference type="GO" id="GO:0006508">
    <property type="term" value="P:proteolysis"/>
    <property type="evidence" value="ECO:0007669"/>
    <property type="project" value="UniProtKB-KW"/>
</dbReference>
<dbReference type="PANTHER" id="PTHR38037">
    <property type="entry name" value="ZN_PROTEASE DOMAIN-CONTAINING PROTEIN"/>
    <property type="match status" value="1"/>
</dbReference>
<evidence type="ECO:0000259" key="1">
    <source>
        <dbReference type="Pfam" id="PF05618"/>
    </source>
</evidence>
<dbReference type="SUPFAM" id="SSF50630">
    <property type="entry name" value="Acid proteases"/>
    <property type="match status" value="1"/>
</dbReference>
<protein>
    <submittedName>
        <fullName evidence="2">ATP-dependent zinc protease</fullName>
    </submittedName>
</protein>
<evidence type="ECO:0000313" key="2">
    <source>
        <dbReference type="EMBL" id="NKF22170.1"/>
    </source>
</evidence>
<evidence type="ECO:0000313" key="3">
    <source>
        <dbReference type="Proteomes" id="UP000653472"/>
    </source>
</evidence>
<dbReference type="InterPro" id="IPR021109">
    <property type="entry name" value="Peptidase_aspartic_dom_sf"/>
</dbReference>
<dbReference type="Pfam" id="PF05618">
    <property type="entry name" value="Zn_protease"/>
    <property type="match status" value="1"/>
</dbReference>
<gene>
    <name evidence="2" type="ORF">G7Y82_07560</name>
</gene>
<dbReference type="Proteomes" id="UP000653472">
    <property type="component" value="Unassembled WGS sequence"/>
</dbReference>
<reference evidence="2" key="1">
    <citation type="submission" date="2020-03" db="EMBL/GenBank/DDBJ databases">
        <title>Solimonas marina sp. nov., isolated from deep seawater of the Pacific Ocean.</title>
        <authorList>
            <person name="Liu X."/>
            <person name="Lai Q."/>
            <person name="Sun F."/>
            <person name="Gai Y."/>
            <person name="Li G."/>
            <person name="Shao Z."/>
        </authorList>
    </citation>
    <scope>NUCLEOTIDE SEQUENCE</scope>
    <source>
        <strain evidence="2">C16B3</strain>
    </source>
</reference>
<keyword evidence="2" id="KW-0645">Protease</keyword>
<dbReference type="Gene3D" id="2.40.70.10">
    <property type="entry name" value="Acid Proteases"/>
    <property type="match status" value="1"/>
</dbReference>